<proteinExistence type="predicted"/>
<feature type="compositionally biased region" description="Basic and acidic residues" evidence="1">
    <location>
        <begin position="18"/>
        <end position="29"/>
    </location>
</feature>
<evidence type="ECO:0000313" key="3">
    <source>
        <dbReference type="Proteomes" id="UP001148838"/>
    </source>
</evidence>
<organism evidence="2 3">
    <name type="scientific">Periplaneta americana</name>
    <name type="common">American cockroach</name>
    <name type="synonym">Blatta americana</name>
    <dbReference type="NCBI Taxonomy" id="6978"/>
    <lineage>
        <taxon>Eukaryota</taxon>
        <taxon>Metazoa</taxon>
        <taxon>Ecdysozoa</taxon>
        <taxon>Arthropoda</taxon>
        <taxon>Hexapoda</taxon>
        <taxon>Insecta</taxon>
        <taxon>Pterygota</taxon>
        <taxon>Neoptera</taxon>
        <taxon>Polyneoptera</taxon>
        <taxon>Dictyoptera</taxon>
        <taxon>Blattodea</taxon>
        <taxon>Blattoidea</taxon>
        <taxon>Blattidae</taxon>
        <taxon>Blattinae</taxon>
        <taxon>Periplaneta</taxon>
    </lineage>
</organism>
<dbReference type="Proteomes" id="UP001148838">
    <property type="component" value="Unassembled WGS sequence"/>
</dbReference>
<feature type="region of interest" description="Disordered" evidence="1">
    <location>
        <begin position="1"/>
        <end position="29"/>
    </location>
</feature>
<comment type="caution">
    <text evidence="2">The sequence shown here is derived from an EMBL/GenBank/DDBJ whole genome shotgun (WGS) entry which is preliminary data.</text>
</comment>
<evidence type="ECO:0000313" key="2">
    <source>
        <dbReference type="EMBL" id="KAJ4437586.1"/>
    </source>
</evidence>
<evidence type="ECO:0000256" key="1">
    <source>
        <dbReference type="SAM" id="MobiDB-lite"/>
    </source>
</evidence>
<gene>
    <name evidence="2" type="ORF">ANN_17731</name>
</gene>
<name>A0ABQ8SUZ8_PERAM</name>
<reference evidence="2 3" key="1">
    <citation type="journal article" date="2022" name="Allergy">
        <title>Genome assembly and annotation of Periplaneta americana reveal a comprehensive cockroach allergen profile.</title>
        <authorList>
            <person name="Wang L."/>
            <person name="Xiong Q."/>
            <person name="Saelim N."/>
            <person name="Wang L."/>
            <person name="Nong W."/>
            <person name="Wan A.T."/>
            <person name="Shi M."/>
            <person name="Liu X."/>
            <person name="Cao Q."/>
            <person name="Hui J.H.L."/>
            <person name="Sookrung N."/>
            <person name="Leung T.F."/>
            <person name="Tungtrongchitr A."/>
            <person name="Tsui S.K.W."/>
        </authorList>
    </citation>
    <scope>NUCLEOTIDE SEQUENCE [LARGE SCALE GENOMIC DNA]</scope>
    <source>
        <strain evidence="2">PWHHKU_190912</strain>
    </source>
</reference>
<protein>
    <submittedName>
        <fullName evidence="2">Uncharacterized protein</fullName>
    </submittedName>
</protein>
<dbReference type="EMBL" id="JAJSOF020000021">
    <property type="protein sequence ID" value="KAJ4437586.1"/>
    <property type="molecule type" value="Genomic_DNA"/>
</dbReference>
<keyword evidence="3" id="KW-1185">Reference proteome</keyword>
<sequence>MDSGDEDVEFVGGKRKSNPRDWKDNKAKRLRAEEKAHINRKGETKLERRTGSLCRSKRNCLKFITEPVRQRILENFNLYGDQDAYLLSLIKVTSVERRRGQCDKLTRNFNFHYDVHVGEVVCREAFASLHGIGVKRIRRVAVLKAEARSPKDMRGQHQRRGNVKSDGIIESIDDHIKSFPY</sequence>
<accession>A0ABQ8SUZ8</accession>